<evidence type="ECO:0000256" key="5">
    <source>
        <dbReference type="SAM" id="MobiDB-lite"/>
    </source>
</evidence>
<evidence type="ECO:0000256" key="4">
    <source>
        <dbReference type="PROSITE-ProRule" id="PRU00146"/>
    </source>
</evidence>
<evidence type="ECO:0000259" key="6">
    <source>
        <dbReference type="PROSITE" id="PS50016"/>
    </source>
</evidence>
<dbReference type="InterPro" id="IPR019786">
    <property type="entry name" value="Zinc_finger_PHD-type_CS"/>
</dbReference>
<evidence type="ECO:0000256" key="2">
    <source>
        <dbReference type="ARBA" id="ARBA00022771"/>
    </source>
</evidence>
<dbReference type="OrthoDB" id="10033786at2759"/>
<dbReference type="InterPro" id="IPR019787">
    <property type="entry name" value="Znf_PHD-finger"/>
</dbReference>
<dbReference type="Pfam" id="PF00628">
    <property type="entry name" value="PHD"/>
    <property type="match status" value="1"/>
</dbReference>
<feature type="compositionally biased region" description="Polar residues" evidence="5">
    <location>
        <begin position="284"/>
        <end position="294"/>
    </location>
</feature>
<evidence type="ECO:0000313" key="8">
    <source>
        <dbReference type="Proteomes" id="UP000620124"/>
    </source>
</evidence>
<keyword evidence="2 4" id="KW-0863">Zinc-finger</keyword>
<dbReference type="SMART" id="SM00249">
    <property type="entry name" value="PHD"/>
    <property type="match status" value="1"/>
</dbReference>
<dbReference type="SUPFAM" id="SSF57903">
    <property type="entry name" value="FYVE/PHD zinc finger"/>
    <property type="match status" value="1"/>
</dbReference>
<keyword evidence="8" id="KW-1185">Reference proteome</keyword>
<dbReference type="PROSITE" id="PS01359">
    <property type="entry name" value="ZF_PHD_1"/>
    <property type="match status" value="1"/>
</dbReference>
<gene>
    <name evidence="7" type="ORF">MVEN_02047000</name>
</gene>
<evidence type="ECO:0000256" key="1">
    <source>
        <dbReference type="ARBA" id="ARBA00022723"/>
    </source>
</evidence>
<evidence type="ECO:0000313" key="7">
    <source>
        <dbReference type="EMBL" id="KAF7338218.1"/>
    </source>
</evidence>
<feature type="region of interest" description="Disordered" evidence="5">
    <location>
        <begin position="283"/>
        <end position="319"/>
    </location>
</feature>
<proteinExistence type="predicted"/>
<keyword evidence="3" id="KW-0862">Zinc</keyword>
<dbReference type="PROSITE" id="PS50016">
    <property type="entry name" value="ZF_PHD_2"/>
    <property type="match status" value="1"/>
</dbReference>
<feature type="domain" description="PHD-type" evidence="6">
    <location>
        <begin position="1"/>
        <end position="68"/>
    </location>
</feature>
<dbReference type="InterPro" id="IPR001965">
    <property type="entry name" value="Znf_PHD"/>
</dbReference>
<accession>A0A8H7CK21</accession>
<evidence type="ECO:0000256" key="3">
    <source>
        <dbReference type="ARBA" id="ARBA00022833"/>
    </source>
</evidence>
<feature type="compositionally biased region" description="Low complexity" evidence="5">
    <location>
        <begin position="235"/>
        <end position="256"/>
    </location>
</feature>
<dbReference type="Proteomes" id="UP000620124">
    <property type="component" value="Unassembled WGS sequence"/>
</dbReference>
<protein>
    <submittedName>
        <fullName evidence="7">PHD-type domain-containing protein</fullName>
    </submittedName>
</protein>
<dbReference type="Gene3D" id="3.30.40.10">
    <property type="entry name" value="Zinc/RING finger domain, C3HC4 (zinc finger)"/>
    <property type="match status" value="1"/>
</dbReference>
<dbReference type="InterPro" id="IPR011011">
    <property type="entry name" value="Znf_FYVE_PHD"/>
</dbReference>
<dbReference type="AlphaFoldDB" id="A0A8H7CK21"/>
<keyword evidence="1" id="KW-0479">Metal-binding</keyword>
<name>A0A8H7CK21_9AGAR</name>
<dbReference type="EMBL" id="JACAZI010000021">
    <property type="protein sequence ID" value="KAF7338218.1"/>
    <property type="molecule type" value="Genomic_DNA"/>
</dbReference>
<sequence length="418" mass="45909">MSCRVCKKDYPGDIQNWLLTCHQCNRNWHHRCHEPPVPDTVIVDMWKEFLEHTRLNKPKWTCTKCSRKKPTTVPPAPSTRHIPETRSNRATTVSEIIDLSESPETRRPARAAQISRPQVAEIIDIDSVEEVALSAPLAHPRFDKPARVQSSRAGVAEIINLERELPPVAPLAHAPSDSASIIDLSLDSPPSVPLNLPAPSADLVLPHPVTNLPAPVAVPVNLPNISADGGGIRCSSASSPSRSPSLSELGLLETPTPANPPQLPIVATDPPSIEVDLDRMRSSLAPSASRNPSLSELVLPDTPTPTNTRLPSMDVDMDEDNIDRKPLLNLDVDETEQKPLALLLQSLSVSDRPKGGTLGPAWIRERCEASGQMAKWERLVEKQNIPKPLSRRKPEKTRFVGEFRKSFIVLPFDGNNAH</sequence>
<feature type="region of interest" description="Disordered" evidence="5">
    <location>
        <begin position="232"/>
        <end position="266"/>
    </location>
</feature>
<organism evidence="7 8">
    <name type="scientific">Mycena venus</name>
    <dbReference type="NCBI Taxonomy" id="2733690"/>
    <lineage>
        <taxon>Eukaryota</taxon>
        <taxon>Fungi</taxon>
        <taxon>Dikarya</taxon>
        <taxon>Basidiomycota</taxon>
        <taxon>Agaricomycotina</taxon>
        <taxon>Agaricomycetes</taxon>
        <taxon>Agaricomycetidae</taxon>
        <taxon>Agaricales</taxon>
        <taxon>Marasmiineae</taxon>
        <taxon>Mycenaceae</taxon>
        <taxon>Mycena</taxon>
    </lineage>
</organism>
<dbReference type="InterPro" id="IPR013083">
    <property type="entry name" value="Znf_RING/FYVE/PHD"/>
</dbReference>
<reference evidence="7" key="1">
    <citation type="submission" date="2020-05" db="EMBL/GenBank/DDBJ databases">
        <title>Mycena genomes resolve the evolution of fungal bioluminescence.</title>
        <authorList>
            <person name="Tsai I.J."/>
        </authorList>
    </citation>
    <scope>NUCLEOTIDE SEQUENCE</scope>
    <source>
        <strain evidence="7">CCC161011</strain>
    </source>
</reference>
<comment type="caution">
    <text evidence="7">The sequence shown here is derived from an EMBL/GenBank/DDBJ whole genome shotgun (WGS) entry which is preliminary data.</text>
</comment>
<dbReference type="GO" id="GO:0008270">
    <property type="term" value="F:zinc ion binding"/>
    <property type="evidence" value="ECO:0007669"/>
    <property type="project" value="UniProtKB-KW"/>
</dbReference>